<dbReference type="AlphaFoldDB" id="M9L9X3"/>
<sequence>MKRRLGIAQALIASPKIVLVDEPTAGLDPAERIRFRNLLRSLSEERIVILSTHIVEDIAATCSSLAVIKNGHATSFPSLQALASQAKGKVWKWKVRSEQYNQLHMKGEVISTEVTTDAVELRVLSTERPDEAAVEVNPTIEEGYLVWNQKAERIL</sequence>
<evidence type="ECO:0000313" key="3">
    <source>
        <dbReference type="EMBL" id="GAC42327.1"/>
    </source>
</evidence>
<evidence type="ECO:0000256" key="1">
    <source>
        <dbReference type="ARBA" id="ARBA00005417"/>
    </source>
</evidence>
<organism evidence="3 4">
    <name type="scientific">Paenibacillus popilliae ATCC 14706</name>
    <dbReference type="NCBI Taxonomy" id="1212764"/>
    <lineage>
        <taxon>Bacteria</taxon>
        <taxon>Bacillati</taxon>
        <taxon>Bacillota</taxon>
        <taxon>Bacilli</taxon>
        <taxon>Bacillales</taxon>
        <taxon>Paenibacillaceae</taxon>
        <taxon>Paenibacillus</taxon>
    </lineage>
</organism>
<dbReference type="Proteomes" id="UP000029453">
    <property type="component" value="Unassembled WGS sequence"/>
</dbReference>
<dbReference type="InterPro" id="IPR027417">
    <property type="entry name" value="P-loop_NTPase"/>
</dbReference>
<reference evidence="3 4" key="1">
    <citation type="submission" date="2012-10" db="EMBL/GenBank/DDBJ databases">
        <title>Draft Genome Sequence of Paenibacillus popilliae ATCC 14706T.</title>
        <authorList>
            <person name="Iiyama K."/>
            <person name="Mori K."/>
            <person name="Mon H."/>
            <person name="Chieda Y."/>
            <person name="Lee J.M."/>
            <person name="Kusakabe T."/>
            <person name="Tashiro K."/>
            <person name="Asano S."/>
            <person name="Yasunaga-Aoki C."/>
            <person name="Shimizu S."/>
        </authorList>
    </citation>
    <scope>NUCLEOTIDE SEQUENCE [LARGE SCALE GENOMIC DNA]</scope>
    <source>
        <strain evidence="3 4">ATCC 14706</strain>
    </source>
</reference>
<proteinExistence type="inferred from homology"/>
<keyword evidence="4" id="KW-1185">Reference proteome</keyword>
<gene>
    <name evidence="3" type="ORF">PPOP_1684</name>
</gene>
<dbReference type="EMBL" id="BALG01000087">
    <property type="protein sequence ID" value="GAC42327.1"/>
    <property type="molecule type" value="Genomic_DNA"/>
</dbReference>
<name>M9L9X3_PAEPP</name>
<dbReference type="Gene3D" id="3.40.50.300">
    <property type="entry name" value="P-loop containing nucleotide triphosphate hydrolases"/>
    <property type="match status" value="1"/>
</dbReference>
<dbReference type="PANTHER" id="PTHR43335:SF2">
    <property type="entry name" value="ABC TRANSPORTER, ATP-BINDING PROTEIN"/>
    <property type="match status" value="1"/>
</dbReference>
<evidence type="ECO:0000313" key="4">
    <source>
        <dbReference type="Proteomes" id="UP000029453"/>
    </source>
</evidence>
<evidence type="ECO:0000256" key="2">
    <source>
        <dbReference type="ARBA" id="ARBA00022448"/>
    </source>
</evidence>
<accession>M9L9X3</accession>
<keyword evidence="2" id="KW-0813">Transport</keyword>
<comment type="caution">
    <text evidence="3">The sequence shown here is derived from an EMBL/GenBank/DDBJ whole genome shotgun (WGS) entry which is preliminary data.</text>
</comment>
<protein>
    <submittedName>
        <fullName evidence="3">ATPase component</fullName>
    </submittedName>
</protein>
<dbReference type="OrthoDB" id="9804819at2"/>
<dbReference type="SUPFAM" id="SSF52540">
    <property type="entry name" value="P-loop containing nucleoside triphosphate hydrolases"/>
    <property type="match status" value="1"/>
</dbReference>
<dbReference type="GO" id="GO:0005524">
    <property type="term" value="F:ATP binding"/>
    <property type="evidence" value="ECO:0007669"/>
    <property type="project" value="InterPro"/>
</dbReference>
<comment type="similarity">
    <text evidence="1">Belongs to the ABC transporter superfamily.</text>
</comment>
<dbReference type="PANTHER" id="PTHR43335">
    <property type="entry name" value="ABC TRANSPORTER, ATP-BINDING PROTEIN"/>
    <property type="match status" value="1"/>
</dbReference>
<dbReference type="GO" id="GO:0016887">
    <property type="term" value="F:ATP hydrolysis activity"/>
    <property type="evidence" value="ECO:0007669"/>
    <property type="project" value="InterPro"/>
</dbReference>